<reference evidence="3 4" key="1">
    <citation type="submission" date="2016-10" db="EMBL/GenBank/DDBJ databases">
        <authorList>
            <person name="de Groot N.N."/>
        </authorList>
    </citation>
    <scope>NUCLEOTIDE SEQUENCE [LARGE SCALE GENOMIC DNA]</scope>
    <source>
        <strain evidence="3 4">CGMCC 1.3401</strain>
    </source>
</reference>
<dbReference type="PANTHER" id="PTHR43581">
    <property type="entry name" value="ATP/GTP PHOSPHATASE"/>
    <property type="match status" value="1"/>
</dbReference>
<feature type="domain" description="DUF3696" evidence="1">
    <location>
        <begin position="355"/>
        <end position="385"/>
    </location>
</feature>
<protein>
    <submittedName>
        <fullName evidence="3">Predicted ATPase</fullName>
    </submittedName>
</protein>
<evidence type="ECO:0000259" key="2">
    <source>
        <dbReference type="Pfam" id="PF13304"/>
    </source>
</evidence>
<dbReference type="RefSeq" id="WP_092585566.1">
    <property type="nucleotide sequence ID" value="NZ_FMTM01000003.1"/>
</dbReference>
<dbReference type="EMBL" id="FMTM01000003">
    <property type="protein sequence ID" value="SCW54866.1"/>
    <property type="molecule type" value="Genomic_DNA"/>
</dbReference>
<name>A0A1G4RDN0_9HYPH</name>
<accession>A0A1G4RDN0</accession>
<organism evidence="3 4">
    <name type="scientific">Rhizobium mongolense subsp. loessense</name>
    <dbReference type="NCBI Taxonomy" id="158890"/>
    <lineage>
        <taxon>Bacteria</taxon>
        <taxon>Pseudomonadati</taxon>
        <taxon>Pseudomonadota</taxon>
        <taxon>Alphaproteobacteria</taxon>
        <taxon>Hyphomicrobiales</taxon>
        <taxon>Rhizobiaceae</taxon>
        <taxon>Rhizobium/Agrobacterium group</taxon>
        <taxon>Rhizobium</taxon>
    </lineage>
</organism>
<dbReference type="Pfam" id="PF13304">
    <property type="entry name" value="AAA_21"/>
    <property type="match status" value="1"/>
</dbReference>
<dbReference type="PIRSF" id="PIRSF034888">
    <property type="entry name" value="P-loop_UCP034888"/>
    <property type="match status" value="1"/>
</dbReference>
<evidence type="ECO:0000313" key="4">
    <source>
        <dbReference type="Proteomes" id="UP000199542"/>
    </source>
</evidence>
<dbReference type="Pfam" id="PF12476">
    <property type="entry name" value="DUF3696"/>
    <property type="match status" value="1"/>
</dbReference>
<dbReference type="InterPro" id="IPR051396">
    <property type="entry name" value="Bact_Antivir_Def_Nuclease"/>
</dbReference>
<dbReference type="InterPro" id="IPR022532">
    <property type="entry name" value="DUF3696"/>
</dbReference>
<dbReference type="SUPFAM" id="SSF52540">
    <property type="entry name" value="P-loop containing nucleoside triphosphate hydrolases"/>
    <property type="match status" value="1"/>
</dbReference>
<dbReference type="PANTHER" id="PTHR43581:SF2">
    <property type="entry name" value="EXCINUCLEASE ATPASE SUBUNIT"/>
    <property type="match status" value="1"/>
</dbReference>
<dbReference type="Gene3D" id="3.40.50.300">
    <property type="entry name" value="P-loop containing nucleotide triphosphate hydrolases"/>
    <property type="match status" value="1"/>
</dbReference>
<sequence length="385" mass="42626">MLKRLDINGYKSLVNISLELASLNVLVGANASGKSSVLQSLLLLRQSEGAGGYIERLALGGPLYEAGTARDILHPKSGYQVKMRLDASGRTYRYAFTVNRDASDGLSQREIRCEPRRKAPTELTRRGHGFVYLNAERLGPRTSYSLSGEDKDPAGAFGKHGEYTPSVLAKAQATEIKFDGWDDDVAGRWVTAALQADNFDRSEDFKNTQGRVDLLTNVLLSWIIPGSRFECQELVLQDLATLSYQIGSSIRSSVRPTHIGFGLSYTLPIIAGALSLNRNGVMIVENPEAHLHPFSQSRLGMFLAMIAAAGRQIFIETHSDHVVNGIRLATKFGVVQANEIFLNHFTYDFREECTVAHQIRMDQKGKVSSWPRGFFDQIESDLSKL</sequence>
<evidence type="ECO:0000259" key="1">
    <source>
        <dbReference type="Pfam" id="PF12476"/>
    </source>
</evidence>
<dbReference type="InterPro" id="IPR014592">
    <property type="entry name" value="P-loop_UCP034888"/>
</dbReference>
<proteinExistence type="predicted"/>
<dbReference type="GO" id="GO:0005524">
    <property type="term" value="F:ATP binding"/>
    <property type="evidence" value="ECO:0007669"/>
    <property type="project" value="InterPro"/>
</dbReference>
<dbReference type="InterPro" id="IPR027417">
    <property type="entry name" value="P-loop_NTPase"/>
</dbReference>
<gene>
    <name evidence="3" type="ORF">SAMN02927900_02494</name>
</gene>
<feature type="domain" description="ATPase AAA-type core" evidence="2">
    <location>
        <begin position="23"/>
        <end position="324"/>
    </location>
</feature>
<dbReference type="InterPro" id="IPR003959">
    <property type="entry name" value="ATPase_AAA_core"/>
</dbReference>
<evidence type="ECO:0000313" key="3">
    <source>
        <dbReference type="EMBL" id="SCW54866.1"/>
    </source>
</evidence>
<dbReference type="AlphaFoldDB" id="A0A1G4RDN0"/>
<dbReference type="GO" id="GO:0016887">
    <property type="term" value="F:ATP hydrolysis activity"/>
    <property type="evidence" value="ECO:0007669"/>
    <property type="project" value="InterPro"/>
</dbReference>
<dbReference type="Proteomes" id="UP000199542">
    <property type="component" value="Unassembled WGS sequence"/>
</dbReference>